<gene>
    <name evidence="1" type="ORF">JK361_26150</name>
</gene>
<proteinExistence type="predicted"/>
<dbReference type="Proteomes" id="UP000621386">
    <property type="component" value="Unassembled WGS sequence"/>
</dbReference>
<name>A0ABS1P6Z4_9ACTN</name>
<evidence type="ECO:0000313" key="1">
    <source>
        <dbReference type="EMBL" id="MBL1108029.1"/>
    </source>
</evidence>
<dbReference type="RefSeq" id="WP_201822312.1">
    <property type="nucleotide sequence ID" value="NZ_JAERRH010000010.1"/>
</dbReference>
<keyword evidence="2" id="KW-1185">Reference proteome</keyword>
<evidence type="ECO:0000313" key="2">
    <source>
        <dbReference type="Proteomes" id="UP000621386"/>
    </source>
</evidence>
<dbReference type="EMBL" id="JAERRH010000010">
    <property type="protein sequence ID" value="MBL1108029.1"/>
    <property type="molecule type" value="Genomic_DNA"/>
</dbReference>
<accession>A0ABS1P6Z4</accession>
<comment type="caution">
    <text evidence="1">The sequence shown here is derived from an EMBL/GenBank/DDBJ whole genome shotgun (WGS) entry which is preliminary data.</text>
</comment>
<protein>
    <recommendedName>
        <fullName evidence="3">Integrase</fullName>
    </recommendedName>
</protein>
<organism evidence="1 2">
    <name type="scientific">Streptomyces musisoli</name>
    <dbReference type="NCBI Taxonomy" id="2802280"/>
    <lineage>
        <taxon>Bacteria</taxon>
        <taxon>Bacillati</taxon>
        <taxon>Actinomycetota</taxon>
        <taxon>Actinomycetes</taxon>
        <taxon>Kitasatosporales</taxon>
        <taxon>Streptomycetaceae</taxon>
        <taxon>Streptomyces</taxon>
    </lineage>
</organism>
<evidence type="ECO:0008006" key="3">
    <source>
        <dbReference type="Google" id="ProtNLM"/>
    </source>
</evidence>
<sequence length="86" mass="10291">MKRRTHHAREQTRNDRAYVIRYTFPLGPGQGRRTADFHTADKAQAYRRARDYEQRGWLTSLALHHGKGRWEDLTATVQKTRKEVRR</sequence>
<reference evidence="1 2" key="1">
    <citation type="submission" date="2021-01" db="EMBL/GenBank/DDBJ databases">
        <title>WGS of actinomycetes isolated from Thailand.</title>
        <authorList>
            <person name="Thawai C."/>
        </authorList>
    </citation>
    <scope>NUCLEOTIDE SEQUENCE [LARGE SCALE GENOMIC DNA]</scope>
    <source>
        <strain evidence="1 2">CH5-8</strain>
    </source>
</reference>